<protein>
    <submittedName>
        <fullName evidence="1">Uncharacterized protein</fullName>
    </submittedName>
</protein>
<dbReference type="Proteomes" id="UP000620124">
    <property type="component" value="Unassembled WGS sequence"/>
</dbReference>
<dbReference type="AlphaFoldDB" id="A0A8H7CE21"/>
<keyword evidence="2" id="KW-1185">Reference proteome</keyword>
<name>A0A8H7CE21_9AGAR</name>
<dbReference type="OrthoDB" id="1728974at2759"/>
<evidence type="ECO:0000313" key="1">
    <source>
        <dbReference type="EMBL" id="KAF7334179.1"/>
    </source>
</evidence>
<sequence>MLATSVLIHFVPPSTVPNSVSAISTSISFTPMRSTKLRPAPLVSSALELAFNPYDLAPLLVCVLATVIAVSFPSVANLVCGEQERGLWVRGGDPEAVGGSTGGVHLRASAAIATANTVSRLSARMLPLRQLRLYQIASVHSGTKTRAEKPHVIMIDLAIGLDLRPFKFLFNASSRDNDTTFSRTSAAPSRRFRQFPGNFDFFCAPGGERRILVTA</sequence>
<accession>A0A8H7CE21</accession>
<dbReference type="EMBL" id="JACAZI010000027">
    <property type="protein sequence ID" value="KAF7334179.1"/>
    <property type="molecule type" value="Genomic_DNA"/>
</dbReference>
<organism evidence="1 2">
    <name type="scientific">Mycena venus</name>
    <dbReference type="NCBI Taxonomy" id="2733690"/>
    <lineage>
        <taxon>Eukaryota</taxon>
        <taxon>Fungi</taxon>
        <taxon>Dikarya</taxon>
        <taxon>Basidiomycota</taxon>
        <taxon>Agaricomycotina</taxon>
        <taxon>Agaricomycetes</taxon>
        <taxon>Agaricomycetidae</taxon>
        <taxon>Agaricales</taxon>
        <taxon>Marasmiineae</taxon>
        <taxon>Mycenaceae</taxon>
        <taxon>Mycena</taxon>
    </lineage>
</organism>
<reference evidence="1" key="1">
    <citation type="submission" date="2020-05" db="EMBL/GenBank/DDBJ databases">
        <title>Mycena genomes resolve the evolution of fungal bioluminescence.</title>
        <authorList>
            <person name="Tsai I.J."/>
        </authorList>
    </citation>
    <scope>NUCLEOTIDE SEQUENCE</scope>
    <source>
        <strain evidence="1">CCC161011</strain>
    </source>
</reference>
<proteinExistence type="predicted"/>
<evidence type="ECO:0000313" key="2">
    <source>
        <dbReference type="Proteomes" id="UP000620124"/>
    </source>
</evidence>
<gene>
    <name evidence="1" type="ORF">MVEN_02324100</name>
</gene>
<comment type="caution">
    <text evidence="1">The sequence shown here is derived from an EMBL/GenBank/DDBJ whole genome shotgun (WGS) entry which is preliminary data.</text>
</comment>